<sequence length="300" mass="33225">MSKLHPVELTVTECNTLVGHLDNAGQSLRENGHQSEADECDAMMDELWRAISVPGVDVPGETLTTVSMTPERWSLLFGSLDVWAFQFEDRHPKDSRRTRRLRDHISANVGDAFPAPAQPSAPERRDVRVEVGALGCYWLFGAMNTKIPDSTPVLGNRLDYDAWIDEGNGLAVRSLILTGTREGTISLTAELLRGCPPLDTGPWDDVAEYSWVFWTTDPVGEDPPLGRTLRAAAPEREAVILFEFDPVQPSTCMYRVRVSVRGRDAGTGEEHLIQVWRAPSAPASLIKATDRTGHRRRTGP</sequence>
<accession>A0ABP3GPW0</accession>
<proteinExistence type="predicted"/>
<reference evidence="2" key="1">
    <citation type="journal article" date="2019" name="Int. J. Syst. Evol. Microbiol.">
        <title>The Global Catalogue of Microorganisms (GCM) 10K type strain sequencing project: providing services to taxonomists for standard genome sequencing and annotation.</title>
        <authorList>
            <consortium name="The Broad Institute Genomics Platform"/>
            <consortium name="The Broad Institute Genome Sequencing Center for Infectious Disease"/>
            <person name="Wu L."/>
            <person name="Ma J."/>
        </authorList>
    </citation>
    <scope>NUCLEOTIDE SEQUENCE [LARGE SCALE GENOMIC DNA]</scope>
    <source>
        <strain evidence="2">JCM 3146</strain>
    </source>
</reference>
<organism evidence="1 2">
    <name type="scientific">Actinoallomurus spadix</name>
    <dbReference type="NCBI Taxonomy" id="79912"/>
    <lineage>
        <taxon>Bacteria</taxon>
        <taxon>Bacillati</taxon>
        <taxon>Actinomycetota</taxon>
        <taxon>Actinomycetes</taxon>
        <taxon>Streptosporangiales</taxon>
        <taxon>Thermomonosporaceae</taxon>
        <taxon>Actinoallomurus</taxon>
    </lineage>
</organism>
<dbReference type="EMBL" id="BAAABM010000045">
    <property type="protein sequence ID" value="GAA0351973.1"/>
    <property type="molecule type" value="Genomic_DNA"/>
</dbReference>
<protein>
    <submittedName>
        <fullName evidence="1">Uncharacterized protein</fullName>
    </submittedName>
</protein>
<gene>
    <name evidence="1" type="ORF">GCM10010151_46990</name>
</gene>
<evidence type="ECO:0000313" key="1">
    <source>
        <dbReference type="EMBL" id="GAA0351973.1"/>
    </source>
</evidence>
<name>A0ABP3GPW0_9ACTN</name>
<dbReference type="Proteomes" id="UP001501822">
    <property type="component" value="Unassembled WGS sequence"/>
</dbReference>
<comment type="caution">
    <text evidence="1">The sequence shown here is derived from an EMBL/GenBank/DDBJ whole genome shotgun (WGS) entry which is preliminary data.</text>
</comment>
<keyword evidence="2" id="KW-1185">Reference proteome</keyword>
<evidence type="ECO:0000313" key="2">
    <source>
        <dbReference type="Proteomes" id="UP001501822"/>
    </source>
</evidence>